<keyword evidence="4" id="KW-1185">Reference proteome</keyword>
<dbReference type="CDD" id="cd07562">
    <property type="entry name" value="Peptidase_S41_TRI"/>
    <property type="match status" value="1"/>
</dbReference>
<dbReference type="SMART" id="SM00245">
    <property type="entry name" value="TSPc"/>
    <property type="match status" value="1"/>
</dbReference>
<dbReference type="InterPro" id="IPR029045">
    <property type="entry name" value="ClpP/crotonase-like_dom_sf"/>
</dbReference>
<dbReference type="Pfam" id="PF03572">
    <property type="entry name" value="Peptidase_S41"/>
    <property type="match status" value="1"/>
</dbReference>
<feature type="region of interest" description="Disordered" evidence="1">
    <location>
        <begin position="108"/>
        <end position="147"/>
    </location>
</feature>
<evidence type="ECO:0000313" key="3">
    <source>
        <dbReference type="EMBL" id="RIH88837.1"/>
    </source>
</evidence>
<accession>A0A399EW25</accession>
<organism evidence="3 4">
    <name type="scientific">Calidithermus roseus</name>
    <dbReference type="NCBI Taxonomy" id="1644118"/>
    <lineage>
        <taxon>Bacteria</taxon>
        <taxon>Thermotogati</taxon>
        <taxon>Deinococcota</taxon>
        <taxon>Deinococci</taxon>
        <taxon>Thermales</taxon>
        <taxon>Thermaceae</taxon>
        <taxon>Calidithermus</taxon>
    </lineage>
</organism>
<keyword evidence="3" id="KW-0645">Protease</keyword>
<evidence type="ECO:0000256" key="1">
    <source>
        <dbReference type="SAM" id="MobiDB-lite"/>
    </source>
</evidence>
<dbReference type="Proteomes" id="UP000265341">
    <property type="component" value="Unassembled WGS sequence"/>
</dbReference>
<feature type="compositionally biased region" description="Low complexity" evidence="1">
    <location>
        <begin position="109"/>
        <end position="121"/>
    </location>
</feature>
<dbReference type="EMBL" id="QWLA01000007">
    <property type="protein sequence ID" value="RIH88837.1"/>
    <property type="molecule type" value="Genomic_DNA"/>
</dbReference>
<protein>
    <submittedName>
        <fullName evidence="3">Tricorn protease</fullName>
        <ecNumber evidence="3">3.4.21.-</ecNumber>
    </submittedName>
</protein>
<comment type="caution">
    <text evidence="3">The sequence shown here is derived from an EMBL/GenBank/DDBJ whole genome shotgun (WGS) entry which is preliminary data.</text>
</comment>
<reference evidence="3 4" key="1">
    <citation type="submission" date="2018-08" db="EMBL/GenBank/DDBJ databases">
        <title>Meiothermus roseus NBRC 110900 genome sequencing project.</title>
        <authorList>
            <person name="Da Costa M.S."/>
            <person name="Albuquerque L."/>
            <person name="Raposo P."/>
            <person name="Froufe H.J.C."/>
            <person name="Barroso C.S."/>
            <person name="Egas C."/>
        </authorList>
    </citation>
    <scope>NUCLEOTIDE SEQUENCE [LARGE SCALE GENOMIC DNA]</scope>
    <source>
        <strain evidence="3 4">NBRC 110900</strain>
    </source>
</reference>
<dbReference type="InterPro" id="IPR005151">
    <property type="entry name" value="Tail-specific_protease"/>
</dbReference>
<dbReference type="PANTHER" id="PTHR32060:SF30">
    <property type="entry name" value="CARBOXY-TERMINAL PROCESSING PROTEASE CTPA"/>
    <property type="match status" value="1"/>
</dbReference>
<dbReference type="SUPFAM" id="SSF52096">
    <property type="entry name" value="ClpP/crotonase"/>
    <property type="match status" value="1"/>
</dbReference>
<dbReference type="InterPro" id="IPR028204">
    <property type="entry name" value="Tricorn_C1"/>
</dbReference>
<gene>
    <name evidence="3" type="primary">tri1</name>
    <name evidence="3" type="ORF">Mrose_00668</name>
</gene>
<dbReference type="OrthoDB" id="9758793at2"/>
<proteinExistence type="predicted"/>
<dbReference type="RefSeq" id="WP_119276012.1">
    <property type="nucleotide sequence ID" value="NZ_QWLA01000007.1"/>
</dbReference>
<name>A0A399EW25_9DEIN</name>
<dbReference type="GO" id="GO:0030288">
    <property type="term" value="C:outer membrane-bounded periplasmic space"/>
    <property type="evidence" value="ECO:0007669"/>
    <property type="project" value="TreeGrafter"/>
</dbReference>
<sequence length="333" mass="36580">MKTTLGWLALWLLLTVGLAQPDAYSLRFKQAWRLIHERYWDSSYHGVDWNAVGEKYRARLGQIASWDELYALISAMYDEIGDQHTGFLSPEEARRYLAGAQCYPLPFEAEGGSSPPASRSPSPAPGPAQPEKPRPRPKEPAPAFPPSTVEYKDRVVIFRLSNLVDGDGPRMLRQAIERHDAQAIGYVLDLRGNPGGLAIRMAEVAGYFMRGVPWRLVTRGFGVSPLPTTPLFGQPLTRKPLVVLIDGEVNSAAEGLAGALKNARRAYLIGTRTAGNTEILLPYCFPDGAVALVASGVLAPFSGPTWEGRGVEPDWVVEKDPLAAAMEYLKRLR</sequence>
<dbReference type="GO" id="GO:0008236">
    <property type="term" value="F:serine-type peptidase activity"/>
    <property type="evidence" value="ECO:0007669"/>
    <property type="project" value="InterPro"/>
</dbReference>
<dbReference type="Gene3D" id="3.90.226.10">
    <property type="entry name" value="2-enoyl-CoA Hydratase, Chain A, domain 1"/>
    <property type="match status" value="1"/>
</dbReference>
<dbReference type="AlphaFoldDB" id="A0A399EW25"/>
<dbReference type="GO" id="GO:0007165">
    <property type="term" value="P:signal transduction"/>
    <property type="evidence" value="ECO:0007669"/>
    <property type="project" value="TreeGrafter"/>
</dbReference>
<evidence type="ECO:0000313" key="4">
    <source>
        <dbReference type="Proteomes" id="UP000265341"/>
    </source>
</evidence>
<dbReference type="PANTHER" id="PTHR32060">
    <property type="entry name" value="TAIL-SPECIFIC PROTEASE"/>
    <property type="match status" value="1"/>
</dbReference>
<keyword evidence="3" id="KW-0378">Hydrolase</keyword>
<dbReference type="EC" id="3.4.21.-" evidence="3"/>
<dbReference type="GO" id="GO:0004175">
    <property type="term" value="F:endopeptidase activity"/>
    <property type="evidence" value="ECO:0007669"/>
    <property type="project" value="TreeGrafter"/>
</dbReference>
<dbReference type="Gene3D" id="3.30.750.44">
    <property type="match status" value="2"/>
</dbReference>
<dbReference type="GO" id="GO:0006508">
    <property type="term" value="P:proteolysis"/>
    <property type="evidence" value="ECO:0007669"/>
    <property type="project" value="UniProtKB-KW"/>
</dbReference>
<feature type="domain" description="Tail specific protease" evidence="2">
    <location>
        <begin position="145"/>
        <end position="318"/>
    </location>
</feature>
<dbReference type="Pfam" id="PF14684">
    <property type="entry name" value="Tricorn_C1"/>
    <property type="match status" value="1"/>
</dbReference>
<evidence type="ECO:0000259" key="2">
    <source>
        <dbReference type="SMART" id="SM00245"/>
    </source>
</evidence>